<dbReference type="InterPro" id="IPR001138">
    <property type="entry name" value="Zn2Cys6_DnaBD"/>
</dbReference>
<dbReference type="Pfam" id="PF11951">
    <property type="entry name" value="Fungal_trans_2"/>
    <property type="match status" value="1"/>
</dbReference>
<keyword evidence="1" id="KW-0805">Transcription regulation</keyword>
<name>A0A9P8NMH5_ASPFM</name>
<evidence type="ECO:0000256" key="4">
    <source>
        <dbReference type="ARBA" id="ARBA00023242"/>
    </source>
</evidence>
<dbReference type="EMBL" id="JAIBSC010000014">
    <property type="protein sequence ID" value="KAH1909288.1"/>
    <property type="molecule type" value="Genomic_DNA"/>
</dbReference>
<dbReference type="SMART" id="SM00066">
    <property type="entry name" value="GAL4"/>
    <property type="match status" value="1"/>
</dbReference>
<accession>A0A9P8NMH5</accession>
<proteinExistence type="predicted"/>
<evidence type="ECO:0000313" key="6">
    <source>
        <dbReference type="EMBL" id="KAH1909288.1"/>
    </source>
</evidence>
<dbReference type="GO" id="GO:0008270">
    <property type="term" value="F:zinc ion binding"/>
    <property type="evidence" value="ECO:0007669"/>
    <property type="project" value="InterPro"/>
</dbReference>
<dbReference type="PANTHER" id="PTHR37540">
    <property type="entry name" value="TRANSCRIPTION FACTOR (ACR-2), PUTATIVE-RELATED-RELATED"/>
    <property type="match status" value="1"/>
</dbReference>
<reference evidence="6" key="1">
    <citation type="submission" date="2021-08" db="EMBL/GenBank/DDBJ databases">
        <title>Global Aspergillus fumigatus from environmental and clinical sources.</title>
        <authorList>
            <person name="Barber A."/>
            <person name="Sae-Ong T."/>
        </authorList>
    </citation>
    <scope>NUCLEOTIDE SEQUENCE</scope>
    <source>
        <strain evidence="6">NRZ-2016-071</strain>
    </source>
</reference>
<dbReference type="Gene3D" id="4.10.240.10">
    <property type="entry name" value="Zn(2)-C6 fungal-type DNA-binding domain"/>
    <property type="match status" value="1"/>
</dbReference>
<dbReference type="CDD" id="cd00067">
    <property type="entry name" value="GAL4"/>
    <property type="match status" value="1"/>
</dbReference>
<feature type="domain" description="Zn(2)-C6 fungal-type" evidence="5">
    <location>
        <begin position="6"/>
        <end position="34"/>
    </location>
</feature>
<dbReference type="Proteomes" id="UP000813423">
    <property type="component" value="Unassembled WGS sequence"/>
</dbReference>
<dbReference type="PROSITE" id="PS00463">
    <property type="entry name" value="ZN2_CY6_FUNGAL_1"/>
    <property type="match status" value="1"/>
</dbReference>
<evidence type="ECO:0000259" key="5">
    <source>
        <dbReference type="PROSITE" id="PS50048"/>
    </source>
</evidence>
<evidence type="ECO:0000313" key="7">
    <source>
        <dbReference type="Proteomes" id="UP000813423"/>
    </source>
</evidence>
<evidence type="ECO:0000256" key="1">
    <source>
        <dbReference type="ARBA" id="ARBA00023015"/>
    </source>
</evidence>
<keyword evidence="4" id="KW-0539">Nucleus</keyword>
<keyword evidence="2" id="KW-0238">DNA-binding</keyword>
<dbReference type="GO" id="GO:0003677">
    <property type="term" value="F:DNA binding"/>
    <property type="evidence" value="ECO:0007669"/>
    <property type="project" value="UniProtKB-KW"/>
</dbReference>
<keyword evidence="3" id="KW-0804">Transcription</keyword>
<evidence type="ECO:0000256" key="3">
    <source>
        <dbReference type="ARBA" id="ARBA00023163"/>
    </source>
</evidence>
<dbReference type="SUPFAM" id="SSF57701">
    <property type="entry name" value="Zn2/Cys6 DNA-binding domain"/>
    <property type="match status" value="1"/>
</dbReference>
<evidence type="ECO:0000256" key="2">
    <source>
        <dbReference type="ARBA" id="ARBA00023125"/>
    </source>
</evidence>
<dbReference type="AlphaFoldDB" id="A0A9P8NMH5"/>
<comment type="caution">
    <text evidence="6">The sequence shown here is derived from an EMBL/GenBank/DDBJ whole genome shotgun (WGS) entry which is preliminary data.</text>
</comment>
<sequence>MVELEACYTCRHRRVQCDRSGIPCGKCVKSGFECHQKRPIRWVKGVAIRGKMQGVSYSRLNNPAGDEQGLIKLRRRGQQGLPIGLGDASMSSLDRVSKFYLDYYNDRICKLFIVYDSNQNPFRNLIPLAVKDPLLLSTVLALAARHRANEGQTFNGMEAPVPWTDNAQHNALVFKHQAIHGLSQIVGDPESCRSDPTIASIFLLIFLDLVESGNDRWNAHLEGAKALLSLNKSLSQVHDPGQTVQEIRSFITKQIYLIETLGGTFVRPNLLSNFPAEDKVKMGPDMVEQSFLGCPEQLLNAVQFFSSQRDLATAGQASEVCIRNTSFMIKSVHSFHGYSWAANLRQSTVYATHNLATLAECYKLGALIYGRRVLDMLSGRDTSQEEVVQNLFATIETLKRDAALFKCLLWPIFVAGLECRSSSEREFVIRALERFWTITLCLNTVNAGKILQSHWQTQDGNKDKSSNWVLGIGQLGEDWLLI</sequence>
<protein>
    <recommendedName>
        <fullName evidence="5">Zn(2)-C6 fungal-type domain-containing protein</fullName>
    </recommendedName>
</protein>
<organism evidence="6 7">
    <name type="scientific">Aspergillus fumigatus</name>
    <name type="common">Neosartorya fumigata</name>
    <dbReference type="NCBI Taxonomy" id="746128"/>
    <lineage>
        <taxon>Eukaryota</taxon>
        <taxon>Fungi</taxon>
        <taxon>Dikarya</taxon>
        <taxon>Ascomycota</taxon>
        <taxon>Pezizomycotina</taxon>
        <taxon>Eurotiomycetes</taxon>
        <taxon>Eurotiomycetidae</taxon>
        <taxon>Eurotiales</taxon>
        <taxon>Aspergillaceae</taxon>
        <taxon>Aspergillus</taxon>
        <taxon>Aspergillus subgen. Fumigati</taxon>
    </lineage>
</organism>
<gene>
    <name evidence="6" type="ORF">KXV57_001925</name>
</gene>
<dbReference type="Pfam" id="PF00172">
    <property type="entry name" value="Zn_clus"/>
    <property type="match status" value="1"/>
</dbReference>
<dbReference type="GO" id="GO:0000981">
    <property type="term" value="F:DNA-binding transcription factor activity, RNA polymerase II-specific"/>
    <property type="evidence" value="ECO:0007669"/>
    <property type="project" value="InterPro"/>
</dbReference>
<dbReference type="InterPro" id="IPR021858">
    <property type="entry name" value="Fun_TF"/>
</dbReference>
<dbReference type="InterPro" id="IPR036864">
    <property type="entry name" value="Zn2-C6_fun-type_DNA-bd_sf"/>
</dbReference>
<dbReference type="PROSITE" id="PS50048">
    <property type="entry name" value="ZN2_CY6_FUNGAL_2"/>
    <property type="match status" value="1"/>
</dbReference>
<dbReference type="PANTHER" id="PTHR37540:SF5">
    <property type="entry name" value="TRANSCRIPTION FACTOR DOMAIN-CONTAINING PROTEIN"/>
    <property type="match status" value="1"/>
</dbReference>